<evidence type="ECO:0000259" key="1">
    <source>
        <dbReference type="Pfam" id="PF09347"/>
    </source>
</evidence>
<dbReference type="Proteomes" id="UP000292939">
    <property type="component" value="Chromosome"/>
</dbReference>
<dbReference type="PANTHER" id="PTHR31527">
    <property type="entry name" value="RE64534P"/>
    <property type="match status" value="1"/>
</dbReference>
<evidence type="ECO:0000313" key="3">
    <source>
        <dbReference type="Proteomes" id="UP000292939"/>
    </source>
</evidence>
<reference evidence="2 3" key="1">
    <citation type="submission" date="2018-07" db="EMBL/GenBank/DDBJ databases">
        <title>Exploring interactions and the metabolic potential of the ultra-small soil bacteria Hylemonella gracilis.</title>
        <authorList>
            <person name="Tyc O."/>
            <person name="Kulkarni P."/>
            <person name="Gawehns F."/>
            <person name="Hundscheid M."/>
            <person name="Zweers H."/>
            <person name="Garbeva P."/>
        </authorList>
    </citation>
    <scope>NUCLEOTIDE SEQUENCE [LARGE SCALE GENOMIC DNA]</scope>
    <source>
        <strain evidence="2 3">NS1</strain>
    </source>
</reference>
<protein>
    <submittedName>
        <fullName evidence="2">Urea carboxylase-associated family protein</fullName>
    </submittedName>
</protein>
<dbReference type="RefSeq" id="WP_131281611.1">
    <property type="nucleotide sequence ID" value="NZ_CP031395.1"/>
</dbReference>
<accession>A0A4P6UMR6</accession>
<dbReference type="EMBL" id="CP031395">
    <property type="protein sequence ID" value="QBK06036.1"/>
    <property type="molecule type" value="Genomic_DNA"/>
</dbReference>
<proteinExistence type="predicted"/>
<dbReference type="KEGG" id="hgr:DW355_16045"/>
<dbReference type="Pfam" id="PF09347">
    <property type="entry name" value="DUF1989"/>
    <property type="match status" value="1"/>
</dbReference>
<dbReference type="PANTHER" id="PTHR31527:SF0">
    <property type="entry name" value="RE64534P"/>
    <property type="match status" value="1"/>
</dbReference>
<organism evidence="2 3">
    <name type="scientific">Hylemonella gracilis</name>
    <dbReference type="NCBI Taxonomy" id="80880"/>
    <lineage>
        <taxon>Bacteria</taxon>
        <taxon>Pseudomonadati</taxon>
        <taxon>Pseudomonadota</taxon>
        <taxon>Betaproteobacteria</taxon>
        <taxon>Burkholderiales</taxon>
        <taxon>Comamonadaceae</taxon>
        <taxon>Hylemonella</taxon>
    </lineage>
</organism>
<dbReference type="OrthoDB" id="5298498at2"/>
<name>A0A4P6UMR6_9BURK</name>
<dbReference type="InterPro" id="IPR018959">
    <property type="entry name" value="DUF1989"/>
</dbReference>
<evidence type="ECO:0000313" key="2">
    <source>
        <dbReference type="EMBL" id="QBK06036.1"/>
    </source>
</evidence>
<feature type="domain" description="DUF1989" evidence="1">
    <location>
        <begin position="21"/>
        <end position="193"/>
    </location>
</feature>
<dbReference type="AlphaFoldDB" id="A0A4P6UMR6"/>
<gene>
    <name evidence="2" type="ORF">DW355_16045</name>
</gene>
<dbReference type="InterPro" id="IPR017792">
    <property type="entry name" value="UAAP1"/>
</dbReference>
<dbReference type="NCBIfam" id="TIGR03425">
    <property type="entry name" value="urea_degr_2"/>
    <property type="match status" value="1"/>
</dbReference>
<sequence>MNLNPEPRDEALALRAELYEETVPGGGHLSFVLQRGQTLRLTDLTGGANVSLMLLNAHAHSERLNLPDTLKGQHTAKLTAGHCLYSDMGRVLAAITADSCGWHDSLGGVLDAAEVREKYGSGRYQELRNGFFRNGVDNLLVEMGKWNLDLPDLLMVLNLFSKVTVDAEGAFHFVSDNSQPGDYVELYAPMDTLVVLTALQHPMDPNPEYAPRPVRLNWRTDKGGDPAAACRGSRPENTRAFHNTERLFL</sequence>